<evidence type="ECO:0000313" key="3">
    <source>
        <dbReference type="Proteomes" id="UP000275772"/>
    </source>
</evidence>
<gene>
    <name evidence="2" type="ORF">BLGHR1_15557</name>
</gene>
<evidence type="ECO:0000256" key="1">
    <source>
        <dbReference type="SAM" id="MobiDB-lite"/>
    </source>
</evidence>
<organism evidence="2 3">
    <name type="scientific">Blumeria hordei</name>
    <name type="common">Barley powdery mildew</name>
    <name type="synonym">Blumeria graminis f. sp. hordei</name>
    <dbReference type="NCBI Taxonomy" id="2867405"/>
    <lineage>
        <taxon>Eukaryota</taxon>
        <taxon>Fungi</taxon>
        <taxon>Dikarya</taxon>
        <taxon>Ascomycota</taxon>
        <taxon>Pezizomycotina</taxon>
        <taxon>Leotiomycetes</taxon>
        <taxon>Erysiphales</taxon>
        <taxon>Erysiphaceae</taxon>
        <taxon>Blumeria</taxon>
    </lineage>
</organism>
<feature type="compositionally biased region" description="Basic and acidic residues" evidence="1">
    <location>
        <begin position="1"/>
        <end position="16"/>
    </location>
</feature>
<dbReference type="Proteomes" id="UP000275772">
    <property type="component" value="Unassembled WGS sequence"/>
</dbReference>
<feature type="compositionally biased region" description="Polar residues" evidence="1">
    <location>
        <begin position="133"/>
        <end position="142"/>
    </location>
</feature>
<proteinExistence type="predicted"/>
<accession>A0A383UYC3</accession>
<protein>
    <submittedName>
        <fullName evidence="2">Uncharacterized protein</fullName>
    </submittedName>
</protein>
<evidence type="ECO:0000313" key="2">
    <source>
        <dbReference type="EMBL" id="SZF04759.1"/>
    </source>
</evidence>
<name>A0A383UYC3_BLUHO</name>
<feature type="region of interest" description="Disordered" evidence="1">
    <location>
        <begin position="128"/>
        <end position="154"/>
    </location>
</feature>
<dbReference type="AlphaFoldDB" id="A0A383UYC3"/>
<feature type="region of interest" description="Disordered" evidence="1">
    <location>
        <begin position="1"/>
        <end position="28"/>
    </location>
</feature>
<reference evidence="2 3" key="1">
    <citation type="submission" date="2017-11" db="EMBL/GenBank/DDBJ databases">
        <authorList>
            <person name="Kracher B."/>
        </authorList>
    </citation>
    <scope>NUCLEOTIDE SEQUENCE [LARGE SCALE GENOMIC DNA]</scope>
    <source>
        <strain evidence="2 3">RACE1</strain>
    </source>
</reference>
<sequence>MTASRDKIHKAERQSPLRELSQPKNSTTETLNIIQSADSFTHSNNSSEDYSNPSASLYEAVYLSATSCDKNNHKIEVVSIPPRKRSPAKKNGANNENDENAAIDSHSYPQDTQFLYGFGTQLDTIKEQKSETTMDSSTQSRSEGNRKFISSRKYQDRSTLSNSLYRRMSCSSDRLCNKNSLTETCTTHGHEYPKLATASGFRAQPRTHQKTFYENPSTIHNLNNLKKLCDLRIDDGEPGKPSLDSFTDLSAPEFANIPSLMPLYSSLQGQSTPSTAKSPNFIKLEPLKRPLIPPSHHIYYKALAPKMKSNIRAQDCEIRLTPSNSLMPKNATKNQMRIKMSRYSFCNSSIVIGSDNALHCNEIQPIHNSSTNSISPTESNYPKTALRRVPRGISVNNDTQSPNLRRGLTTFQKTKLNRVLTHIRCHRHKFKNKAIKYSSMSVLLPAPSPVNFRLDPIDPLVAQARSSSTSPLVSGAMPLDFYDEGSDCAVEKVKLKQSSWKQKIGKSICRVDHIWMQATGCLCFSCSNLGSKNI</sequence>
<dbReference type="EMBL" id="UNSH01000067">
    <property type="protein sequence ID" value="SZF04759.1"/>
    <property type="molecule type" value="Genomic_DNA"/>
</dbReference>
<feature type="region of interest" description="Disordered" evidence="1">
    <location>
        <begin position="80"/>
        <end position="107"/>
    </location>
</feature>
<dbReference type="VEuPathDB" id="FungiDB:BLGHR1_15557"/>